<sequence length="104" mass="11346">MPSLPPFQAVLFYSAALAHVAIVPKHIYVGATVITEAIATIPSLLNYKWAKYGSPTLMEEKMIVGLAMGAGFYAGWPYWKLKMYSPLVMLWLAPIASTIATILG</sequence>
<gene>
    <name evidence="2" type="ORF">BN850_0066830</name>
</gene>
<comment type="caution">
    <text evidence="2">The sequence shown here is derived from an EMBL/GenBank/DDBJ whole genome shotgun (WGS) entry which is preliminary data.</text>
</comment>
<organism evidence="2">
    <name type="scientific">Fusarium clavum</name>
    <dbReference type="NCBI Taxonomy" id="2594811"/>
    <lineage>
        <taxon>Eukaryota</taxon>
        <taxon>Fungi</taxon>
        <taxon>Dikarya</taxon>
        <taxon>Ascomycota</taxon>
        <taxon>Pezizomycotina</taxon>
        <taxon>Sordariomycetes</taxon>
        <taxon>Hypocreomycetidae</taxon>
        <taxon>Hypocreales</taxon>
        <taxon>Nectriaceae</taxon>
        <taxon>Fusarium</taxon>
        <taxon>Fusarium incarnatum-equiseti species complex</taxon>
    </lineage>
</organism>
<accession>A0A090MBY0</accession>
<protein>
    <submittedName>
        <fullName evidence="2">WGS project CBMI000000000 data, contig CS3069_c001745</fullName>
    </submittedName>
</protein>
<keyword evidence="1" id="KW-1133">Transmembrane helix</keyword>
<proteinExistence type="predicted"/>
<feature type="transmembrane region" description="Helical" evidence="1">
    <location>
        <begin position="62"/>
        <end position="79"/>
    </location>
</feature>
<name>A0A090MBY0_9HYPO</name>
<feature type="transmembrane region" description="Helical" evidence="1">
    <location>
        <begin position="85"/>
        <end position="103"/>
    </location>
</feature>
<evidence type="ECO:0000256" key="1">
    <source>
        <dbReference type="SAM" id="Phobius"/>
    </source>
</evidence>
<feature type="transmembrane region" description="Helical" evidence="1">
    <location>
        <begin position="28"/>
        <end position="50"/>
    </location>
</feature>
<reference evidence="2" key="1">
    <citation type="submission" date="2013-05" db="EMBL/GenBank/DDBJ databases">
        <title>Draft genome sequences of six wheat associated Fusarium spp. isolates.</title>
        <authorList>
            <person name="Moolhuijzen P.M."/>
            <person name="Manners J.M."/>
            <person name="Wilcox S."/>
            <person name="Bellgard M.I."/>
            <person name="Gardiner D.M."/>
        </authorList>
    </citation>
    <scope>NUCLEOTIDE SEQUENCE</scope>
    <source>
        <strain evidence="2">CS3069</strain>
    </source>
</reference>
<keyword evidence="1" id="KW-0472">Membrane</keyword>
<evidence type="ECO:0000313" key="2">
    <source>
        <dbReference type="EMBL" id="CEG04643.1"/>
    </source>
</evidence>
<keyword evidence="1" id="KW-0812">Transmembrane</keyword>
<dbReference type="EMBL" id="CBMI010001743">
    <property type="protein sequence ID" value="CEG04643.1"/>
    <property type="molecule type" value="Genomic_DNA"/>
</dbReference>
<dbReference type="AlphaFoldDB" id="A0A090MBY0"/>